<dbReference type="SUPFAM" id="SSF58113">
    <property type="entry name" value="Apolipoprotein A-I"/>
    <property type="match status" value="1"/>
</dbReference>
<evidence type="ECO:0000256" key="1">
    <source>
        <dbReference type="SAM" id="Coils"/>
    </source>
</evidence>
<dbReference type="EMBL" id="CP002838">
    <property type="protein sequence ID" value="AEM38413.1"/>
    <property type="molecule type" value="Genomic_DNA"/>
</dbReference>
<dbReference type="KEGG" id="pfm:Pyrfu_0542"/>
<keyword evidence="2" id="KW-0472">Membrane</keyword>
<dbReference type="RefSeq" id="WP_014026090.1">
    <property type="nucleotide sequence ID" value="NC_015931.1"/>
</dbReference>
<evidence type="ECO:0000313" key="3">
    <source>
        <dbReference type="EMBL" id="AEM38413.1"/>
    </source>
</evidence>
<reference evidence="3 4" key="1">
    <citation type="journal article" date="2011" name="Stand. Genomic Sci.">
        <title>Complete genome sequence of the hyperthermophilic chemolithoautotroph Pyrolobus fumarii type strain (1A).</title>
        <authorList>
            <person name="Anderson I."/>
            <person name="Goker M."/>
            <person name="Nolan M."/>
            <person name="Lucas S."/>
            <person name="Hammon N."/>
            <person name="Deshpande S."/>
            <person name="Cheng J.F."/>
            <person name="Tapia R."/>
            <person name="Han C."/>
            <person name="Goodwin L."/>
            <person name="Pitluck S."/>
            <person name="Huntemann M."/>
            <person name="Liolios K."/>
            <person name="Ivanova N."/>
            <person name="Pagani I."/>
            <person name="Mavromatis K."/>
            <person name="Ovchinikova G."/>
            <person name="Pati A."/>
            <person name="Chen A."/>
            <person name="Palaniappan K."/>
            <person name="Land M."/>
            <person name="Hauser L."/>
            <person name="Brambilla E.M."/>
            <person name="Huber H."/>
            <person name="Yasawong M."/>
            <person name="Rohde M."/>
            <person name="Spring S."/>
            <person name="Abt B."/>
            <person name="Sikorski J."/>
            <person name="Wirth R."/>
            <person name="Detter J.C."/>
            <person name="Woyke T."/>
            <person name="Bristow J."/>
            <person name="Eisen J.A."/>
            <person name="Markowitz V."/>
            <person name="Hugenholtz P."/>
            <person name="Kyrpides N.C."/>
            <person name="Klenk H.P."/>
            <person name="Lapidus A."/>
        </authorList>
    </citation>
    <scope>NUCLEOTIDE SEQUENCE [LARGE SCALE GENOMIC DNA]</scope>
    <source>
        <strain evidence="4">DSM 11204 / 1A</strain>
    </source>
</reference>
<accession>G0EGN9</accession>
<evidence type="ECO:0000256" key="2">
    <source>
        <dbReference type="SAM" id="Phobius"/>
    </source>
</evidence>
<dbReference type="HOGENOM" id="CLU_510594_0_0_2"/>
<organism evidence="3 4">
    <name type="scientific">Pyrolobus fumarii (strain DSM 11204 / 1A)</name>
    <dbReference type="NCBI Taxonomy" id="694429"/>
    <lineage>
        <taxon>Archaea</taxon>
        <taxon>Thermoproteota</taxon>
        <taxon>Thermoprotei</taxon>
        <taxon>Desulfurococcales</taxon>
        <taxon>Pyrodictiaceae</taxon>
        <taxon>Pyrolobus</taxon>
    </lineage>
</organism>
<protein>
    <submittedName>
        <fullName evidence="3">Uncharacterized protein</fullName>
    </submittedName>
</protein>
<dbReference type="AlphaFoldDB" id="G0EGN9"/>
<dbReference type="Proteomes" id="UP000001037">
    <property type="component" value="Chromosome"/>
</dbReference>
<dbReference type="eggNOG" id="arCOG00370">
    <property type="taxonomic scope" value="Archaea"/>
</dbReference>
<dbReference type="PROSITE" id="PS51257">
    <property type="entry name" value="PROKAR_LIPOPROTEIN"/>
    <property type="match status" value="1"/>
</dbReference>
<keyword evidence="4" id="KW-1185">Reference proteome</keyword>
<keyword evidence="1" id="KW-0175">Coiled coil</keyword>
<dbReference type="InParanoid" id="G0EGN9"/>
<sequence>MRGWVVLPLVLLIVVLFGCVVAGASLVIDVLDSYVGLWDVSGEPPTVMVAGVASVTDYYYGGGVLGWKSGPLDLYDHIVLVIGPFHEYVAYAWVEVRLDYGTGVFFIDEFNDDDLATSGGSHTVYNTLYSLFGDPRVAYTPGEAIDTPEELGFRVYCDRDIVNNAPYCFIITGFAPALYVSTPGVHVLFARVYACMWDWQRQVITRCVYDTMTYTFTVRTTLLDWRTTIDQLVSFLLLNMTSTLGRIEASVSTLGRMASSMRNTLEAVRTSVDLLDAKLDMLESGVEAGLARLERSITLVVYNATGRLEGEVARITMRIEGLSSEVSRAATEIQRRVNELAETLASHDRNLTMIAEEVTRSLEGLEVSMNATREEVRLVARNATLLTLEVEIVKDKLDTLADNIVETLAAIDRLRYEMSMQGTELQGTVNNLKSTVANSTARLETLMRETRKALSSRIEELNHTLITSLERLAEKLTESITRQAATTNRTIAELQERLENVSHELGAMYIQQAATLTGAIAASATAILLARRR</sequence>
<feature type="coiled-coil region" evidence="1">
    <location>
        <begin position="484"/>
        <end position="511"/>
    </location>
</feature>
<dbReference type="GeneID" id="11139004"/>
<keyword evidence="2" id="KW-1133">Transmembrane helix</keyword>
<evidence type="ECO:0000313" key="4">
    <source>
        <dbReference type="Proteomes" id="UP000001037"/>
    </source>
</evidence>
<name>G0EGN9_PYRF1</name>
<proteinExistence type="predicted"/>
<gene>
    <name evidence="3" type="ordered locus">Pyrfu_0542</name>
</gene>
<feature type="transmembrane region" description="Helical" evidence="2">
    <location>
        <begin position="509"/>
        <end position="530"/>
    </location>
</feature>
<keyword evidence="2" id="KW-0812">Transmembrane</keyword>
<feature type="coiled-coil region" evidence="1">
    <location>
        <begin position="330"/>
        <end position="375"/>
    </location>
</feature>